<name>A0A9P4MMG0_9PLEO</name>
<gene>
    <name evidence="1" type="ORF">GQ43DRAFT_279878</name>
</gene>
<accession>A0A9P4MMG0</accession>
<dbReference type="AlphaFoldDB" id="A0A9P4MMG0"/>
<reference evidence="1" key="1">
    <citation type="journal article" date="2020" name="Stud. Mycol.">
        <title>101 Dothideomycetes genomes: a test case for predicting lifestyles and emergence of pathogens.</title>
        <authorList>
            <person name="Haridas S."/>
            <person name="Albert R."/>
            <person name="Binder M."/>
            <person name="Bloem J."/>
            <person name="Labutti K."/>
            <person name="Salamov A."/>
            <person name="Andreopoulos B."/>
            <person name="Baker S."/>
            <person name="Barry K."/>
            <person name="Bills G."/>
            <person name="Bluhm B."/>
            <person name="Cannon C."/>
            <person name="Castanera R."/>
            <person name="Culley D."/>
            <person name="Daum C."/>
            <person name="Ezra D."/>
            <person name="Gonzalez J."/>
            <person name="Henrissat B."/>
            <person name="Kuo A."/>
            <person name="Liang C."/>
            <person name="Lipzen A."/>
            <person name="Lutzoni F."/>
            <person name="Magnuson J."/>
            <person name="Mondo S."/>
            <person name="Nolan M."/>
            <person name="Ohm R."/>
            <person name="Pangilinan J."/>
            <person name="Park H.-J."/>
            <person name="Ramirez L."/>
            <person name="Alfaro M."/>
            <person name="Sun H."/>
            <person name="Tritt A."/>
            <person name="Yoshinaga Y."/>
            <person name="Zwiers L.-H."/>
            <person name="Turgeon B."/>
            <person name="Goodwin S."/>
            <person name="Spatafora J."/>
            <person name="Crous P."/>
            <person name="Grigoriev I."/>
        </authorList>
    </citation>
    <scope>NUCLEOTIDE SEQUENCE</scope>
    <source>
        <strain evidence="1">ATCC 74209</strain>
    </source>
</reference>
<keyword evidence="2" id="KW-1185">Reference proteome</keyword>
<protein>
    <submittedName>
        <fullName evidence="1">Uncharacterized protein</fullName>
    </submittedName>
</protein>
<dbReference type="Proteomes" id="UP000799536">
    <property type="component" value="Unassembled WGS sequence"/>
</dbReference>
<proteinExistence type="predicted"/>
<evidence type="ECO:0000313" key="1">
    <source>
        <dbReference type="EMBL" id="KAF2196056.1"/>
    </source>
</evidence>
<dbReference type="EMBL" id="ML994500">
    <property type="protein sequence ID" value="KAF2196056.1"/>
    <property type="molecule type" value="Genomic_DNA"/>
</dbReference>
<organism evidence="1 2">
    <name type="scientific">Delitschia confertaspora ATCC 74209</name>
    <dbReference type="NCBI Taxonomy" id="1513339"/>
    <lineage>
        <taxon>Eukaryota</taxon>
        <taxon>Fungi</taxon>
        <taxon>Dikarya</taxon>
        <taxon>Ascomycota</taxon>
        <taxon>Pezizomycotina</taxon>
        <taxon>Dothideomycetes</taxon>
        <taxon>Pleosporomycetidae</taxon>
        <taxon>Pleosporales</taxon>
        <taxon>Delitschiaceae</taxon>
        <taxon>Delitschia</taxon>
    </lineage>
</organism>
<evidence type="ECO:0000313" key="2">
    <source>
        <dbReference type="Proteomes" id="UP000799536"/>
    </source>
</evidence>
<sequence>MGYWRRKHVLALHACLTSDSSCSSETITRRSSKTMSEYRMLCGTGSHRTFRRCLKERCYRKGSVLAGSIMGRFLDIYYLVHA</sequence>
<comment type="caution">
    <text evidence="1">The sequence shown here is derived from an EMBL/GenBank/DDBJ whole genome shotgun (WGS) entry which is preliminary data.</text>
</comment>